<dbReference type="HOGENOM" id="CLU_3122608_0_0_6"/>
<reference evidence="1 2" key="1">
    <citation type="journal article" date="2008" name="PLoS ONE">
        <title>Environmental adaptation: genomic analysis of the piezotolerant and psychrotolerant deep-sea iron reducing bacterium Shewanella piezotolerans WP3.</title>
        <authorList>
            <person name="Wang F."/>
            <person name="Wang J."/>
            <person name="Jian H."/>
            <person name="Zhang B."/>
            <person name="Li S."/>
            <person name="Wang F."/>
            <person name="Zeng X."/>
            <person name="Gao L."/>
            <person name="Bartlett D.H."/>
            <person name="Yu J."/>
            <person name="Hu S."/>
            <person name="Xiao X."/>
        </authorList>
    </citation>
    <scope>NUCLEOTIDE SEQUENCE [LARGE SCALE GENOMIC DNA]</scope>
    <source>
        <strain evidence="2">WP3 / JCM 13877</strain>
    </source>
</reference>
<gene>
    <name evidence="1" type="ordered locus">swp_1271</name>
</gene>
<accession>B8CJG6</accession>
<keyword evidence="2" id="KW-1185">Reference proteome</keyword>
<proteinExistence type="predicted"/>
<dbReference type="Proteomes" id="UP000000753">
    <property type="component" value="Chromosome"/>
</dbReference>
<protein>
    <submittedName>
        <fullName evidence="1">Uncharacterized protein</fullName>
    </submittedName>
</protein>
<organism evidence="1 2">
    <name type="scientific">Shewanella piezotolerans (strain WP3 / JCM 13877)</name>
    <dbReference type="NCBI Taxonomy" id="225849"/>
    <lineage>
        <taxon>Bacteria</taxon>
        <taxon>Pseudomonadati</taxon>
        <taxon>Pseudomonadota</taxon>
        <taxon>Gammaproteobacteria</taxon>
        <taxon>Alteromonadales</taxon>
        <taxon>Shewanellaceae</taxon>
        <taxon>Shewanella</taxon>
    </lineage>
</organism>
<sequence>MRFAIGVNRYASALTVLTLENLCLWQPISVAIFLPAIHQNTAWNALYANS</sequence>
<evidence type="ECO:0000313" key="1">
    <source>
        <dbReference type="EMBL" id="ACJ28063.1"/>
    </source>
</evidence>
<dbReference type="EMBL" id="CP000472">
    <property type="protein sequence ID" value="ACJ28063.1"/>
    <property type="molecule type" value="Genomic_DNA"/>
</dbReference>
<dbReference type="AlphaFoldDB" id="B8CJG6"/>
<name>B8CJG6_SHEPW</name>
<dbReference type="KEGG" id="swp:swp_1271"/>
<evidence type="ECO:0000313" key="2">
    <source>
        <dbReference type="Proteomes" id="UP000000753"/>
    </source>
</evidence>